<proteinExistence type="predicted"/>
<dbReference type="AlphaFoldDB" id="A0A0F9MH14"/>
<name>A0A0F9MH14_9ZZZZ</name>
<protein>
    <submittedName>
        <fullName evidence="1">Uncharacterized protein</fullName>
    </submittedName>
</protein>
<accession>A0A0F9MH14</accession>
<dbReference type="EMBL" id="LAZR01004655">
    <property type="protein sequence ID" value="KKN06705.1"/>
    <property type="molecule type" value="Genomic_DNA"/>
</dbReference>
<evidence type="ECO:0000313" key="1">
    <source>
        <dbReference type="EMBL" id="KKN06705.1"/>
    </source>
</evidence>
<organism evidence="1">
    <name type="scientific">marine sediment metagenome</name>
    <dbReference type="NCBI Taxonomy" id="412755"/>
    <lineage>
        <taxon>unclassified sequences</taxon>
        <taxon>metagenomes</taxon>
        <taxon>ecological metagenomes</taxon>
    </lineage>
</organism>
<reference evidence="1" key="1">
    <citation type="journal article" date="2015" name="Nature">
        <title>Complex archaea that bridge the gap between prokaryotes and eukaryotes.</title>
        <authorList>
            <person name="Spang A."/>
            <person name="Saw J.H."/>
            <person name="Jorgensen S.L."/>
            <person name="Zaremba-Niedzwiedzka K."/>
            <person name="Martijn J."/>
            <person name="Lind A.E."/>
            <person name="van Eijk R."/>
            <person name="Schleper C."/>
            <person name="Guy L."/>
            <person name="Ettema T.J."/>
        </authorList>
    </citation>
    <scope>NUCLEOTIDE SEQUENCE</scope>
</reference>
<sequence length="30" mass="3622">FSTAKKQYTNKLMKLFFNKFNLILVQNENV</sequence>
<feature type="non-terminal residue" evidence="1">
    <location>
        <position position="1"/>
    </location>
</feature>
<gene>
    <name evidence="1" type="ORF">LCGC14_1074480</name>
</gene>
<comment type="caution">
    <text evidence="1">The sequence shown here is derived from an EMBL/GenBank/DDBJ whole genome shotgun (WGS) entry which is preliminary data.</text>
</comment>